<dbReference type="RefSeq" id="WP_116775864.1">
    <property type="nucleotide sequence ID" value="NZ_QDKG01000003.1"/>
</dbReference>
<dbReference type="Proteomes" id="UP000245627">
    <property type="component" value="Unassembled WGS sequence"/>
</dbReference>
<accession>A0A2T8HIJ8</accession>
<protein>
    <recommendedName>
        <fullName evidence="3">SRPBCC family protein</fullName>
    </recommendedName>
</protein>
<dbReference type="EMBL" id="QDKG01000003">
    <property type="protein sequence ID" value="PVH25276.1"/>
    <property type="molecule type" value="Genomic_DNA"/>
</dbReference>
<keyword evidence="2" id="KW-1185">Reference proteome</keyword>
<gene>
    <name evidence="1" type="ORF">DC487_10165</name>
</gene>
<name>A0A2T8HIJ8_9SPHI</name>
<dbReference type="OrthoDB" id="9793552at2"/>
<sequence length="157" mass="18503">MIYSIYREQHVKGDIESIWAFFSSPHNLAEITPKDMAFVVKSEVEDRSIYKDQIIDYTVSPILGIPLKWRTRITDVVPLQRFIDFQESGPYKLWEHTHTFTPEGDSVLITDHVRYELPFGPLGTLAHQLFVKKKLKNIFDYRHQVLDKKFNHNTVQL</sequence>
<dbReference type="AlphaFoldDB" id="A0A2T8HIJ8"/>
<evidence type="ECO:0000313" key="2">
    <source>
        <dbReference type="Proteomes" id="UP000245627"/>
    </source>
</evidence>
<organism evidence="1 2">
    <name type="scientific">Sphingobacterium corticibacter</name>
    <dbReference type="NCBI Taxonomy" id="2171749"/>
    <lineage>
        <taxon>Bacteria</taxon>
        <taxon>Pseudomonadati</taxon>
        <taxon>Bacteroidota</taxon>
        <taxon>Sphingobacteriia</taxon>
        <taxon>Sphingobacteriales</taxon>
        <taxon>Sphingobacteriaceae</taxon>
        <taxon>Sphingobacterium</taxon>
    </lineage>
</organism>
<dbReference type="SUPFAM" id="SSF55961">
    <property type="entry name" value="Bet v1-like"/>
    <property type="match status" value="1"/>
</dbReference>
<dbReference type="CDD" id="cd07820">
    <property type="entry name" value="SRPBCC_3"/>
    <property type="match status" value="1"/>
</dbReference>
<comment type="caution">
    <text evidence="1">The sequence shown here is derived from an EMBL/GenBank/DDBJ whole genome shotgun (WGS) entry which is preliminary data.</text>
</comment>
<proteinExistence type="predicted"/>
<dbReference type="InterPro" id="IPR023393">
    <property type="entry name" value="START-like_dom_sf"/>
</dbReference>
<evidence type="ECO:0008006" key="3">
    <source>
        <dbReference type="Google" id="ProtNLM"/>
    </source>
</evidence>
<evidence type="ECO:0000313" key="1">
    <source>
        <dbReference type="EMBL" id="PVH25276.1"/>
    </source>
</evidence>
<reference evidence="1 2" key="1">
    <citation type="submission" date="2018-04" db="EMBL/GenBank/DDBJ databases">
        <title>Sphingobacterium cortibacter sp. nov.</title>
        <authorList>
            <person name="Li Y."/>
        </authorList>
    </citation>
    <scope>NUCLEOTIDE SEQUENCE [LARGE SCALE GENOMIC DNA]</scope>
    <source>
        <strain evidence="1 2">2c-3</strain>
    </source>
</reference>
<dbReference type="Gene3D" id="3.30.530.20">
    <property type="match status" value="1"/>
</dbReference>